<dbReference type="SUPFAM" id="SSF53098">
    <property type="entry name" value="Ribonuclease H-like"/>
    <property type="match status" value="1"/>
</dbReference>
<reference evidence="3" key="1">
    <citation type="journal article" date="2022" name="Plant J.">
        <title>Strategies of tolerance reflected in two North American maple genomes.</title>
        <authorList>
            <person name="McEvoy S.L."/>
            <person name="Sezen U.U."/>
            <person name="Trouern-Trend A."/>
            <person name="McMahon S.M."/>
            <person name="Schaberg P.G."/>
            <person name="Yang J."/>
            <person name="Wegrzyn J.L."/>
            <person name="Swenson N.G."/>
        </authorList>
    </citation>
    <scope>NUCLEOTIDE SEQUENCE</scope>
    <source>
        <strain evidence="3">NS2018</strain>
    </source>
</reference>
<dbReference type="AlphaFoldDB" id="A0AA39VFS6"/>
<proteinExistence type="predicted"/>
<evidence type="ECO:0008006" key="5">
    <source>
        <dbReference type="Google" id="ProtNLM"/>
    </source>
</evidence>
<dbReference type="InterPro" id="IPR008906">
    <property type="entry name" value="HATC_C_dom"/>
</dbReference>
<feature type="domain" description="hAT-like transposase RNase-H fold" evidence="2">
    <location>
        <begin position="83"/>
        <end position="157"/>
    </location>
</feature>
<dbReference type="Proteomes" id="UP001168877">
    <property type="component" value="Unassembled WGS sequence"/>
</dbReference>
<dbReference type="InterPro" id="IPR012337">
    <property type="entry name" value="RNaseH-like_sf"/>
</dbReference>
<dbReference type="GO" id="GO:0046983">
    <property type="term" value="F:protein dimerization activity"/>
    <property type="evidence" value="ECO:0007669"/>
    <property type="project" value="InterPro"/>
</dbReference>
<protein>
    <recommendedName>
        <fullName evidence="5">HAT C-terminal dimerisation domain-containing protein</fullName>
    </recommendedName>
</protein>
<gene>
    <name evidence="3" type="ORF">LWI29_011209</name>
</gene>
<dbReference type="EMBL" id="JAUESC010000385">
    <property type="protein sequence ID" value="KAK0578486.1"/>
    <property type="molecule type" value="Genomic_DNA"/>
</dbReference>
<dbReference type="GO" id="GO:0003677">
    <property type="term" value="F:DNA binding"/>
    <property type="evidence" value="ECO:0007669"/>
    <property type="project" value="InterPro"/>
</dbReference>
<evidence type="ECO:0000259" key="2">
    <source>
        <dbReference type="Pfam" id="PF14372"/>
    </source>
</evidence>
<sequence length="300" mass="34853">MELGNHNSSSFSLTFSAITNLFNNNSLIPRFASAFSIPGFERKKWILFLFLIPTHLRFRWNRPEVVTFFTIPSSSDVFNKYKDHLRFIDICKMMAEKLRKYLESMPPVLYLAAIMDPRIKLEGLELLLNEISQNLSLPSFTNMNDIKNVLDSYFNAYKSKFASTTKVSVSTSSTSWSLLAKVCEQKYSVRSELEKYLATDFTFFLTLEELEQFNVLAWWKMQEKGFPVLSILARDLLTLPMSTLVSESVFKTGNHRVLNMERSMLPVEIVESFLCIKDWEDADTRDQSWTDDNMDYFANS</sequence>
<organism evidence="3 4">
    <name type="scientific">Acer saccharum</name>
    <name type="common">Sugar maple</name>
    <dbReference type="NCBI Taxonomy" id="4024"/>
    <lineage>
        <taxon>Eukaryota</taxon>
        <taxon>Viridiplantae</taxon>
        <taxon>Streptophyta</taxon>
        <taxon>Embryophyta</taxon>
        <taxon>Tracheophyta</taxon>
        <taxon>Spermatophyta</taxon>
        <taxon>Magnoliopsida</taxon>
        <taxon>eudicotyledons</taxon>
        <taxon>Gunneridae</taxon>
        <taxon>Pentapetalae</taxon>
        <taxon>rosids</taxon>
        <taxon>malvids</taxon>
        <taxon>Sapindales</taxon>
        <taxon>Sapindaceae</taxon>
        <taxon>Hippocastanoideae</taxon>
        <taxon>Acereae</taxon>
        <taxon>Acer</taxon>
    </lineage>
</organism>
<dbReference type="PANTHER" id="PTHR23272">
    <property type="entry name" value="BED FINGER-RELATED"/>
    <property type="match status" value="1"/>
</dbReference>
<evidence type="ECO:0000313" key="4">
    <source>
        <dbReference type="Proteomes" id="UP001168877"/>
    </source>
</evidence>
<evidence type="ECO:0000259" key="1">
    <source>
        <dbReference type="Pfam" id="PF05699"/>
    </source>
</evidence>
<reference evidence="3" key="2">
    <citation type="submission" date="2023-06" db="EMBL/GenBank/DDBJ databases">
        <authorList>
            <person name="Swenson N.G."/>
            <person name="Wegrzyn J.L."/>
            <person name="Mcevoy S.L."/>
        </authorList>
    </citation>
    <scope>NUCLEOTIDE SEQUENCE</scope>
    <source>
        <strain evidence="3">NS2018</strain>
        <tissue evidence="3">Leaf</tissue>
    </source>
</reference>
<evidence type="ECO:0000313" key="3">
    <source>
        <dbReference type="EMBL" id="KAK0578486.1"/>
    </source>
</evidence>
<name>A0AA39VFS6_ACESA</name>
<dbReference type="PANTHER" id="PTHR23272:SF184">
    <property type="entry name" value="OS03G0311250 PROTEIN"/>
    <property type="match status" value="1"/>
</dbReference>
<dbReference type="Pfam" id="PF14372">
    <property type="entry name" value="hAT-like_RNase-H"/>
    <property type="match status" value="1"/>
</dbReference>
<dbReference type="Pfam" id="PF05699">
    <property type="entry name" value="Dimer_Tnp_hAT"/>
    <property type="match status" value="1"/>
</dbReference>
<keyword evidence="4" id="KW-1185">Reference proteome</keyword>
<comment type="caution">
    <text evidence="3">The sequence shown here is derived from an EMBL/GenBank/DDBJ whole genome shotgun (WGS) entry which is preliminary data.</text>
</comment>
<feature type="domain" description="HAT C-terminal dimerisation" evidence="1">
    <location>
        <begin position="192"/>
        <end position="279"/>
    </location>
</feature>
<accession>A0AA39VFS6</accession>
<dbReference type="InterPro" id="IPR025525">
    <property type="entry name" value="hAT-like_transposase_RNase-H"/>
</dbReference>